<reference evidence="2" key="1">
    <citation type="journal article" date="2023" name="Mol. Phylogenet. Evol.">
        <title>Genome-scale phylogeny and comparative genomics of the fungal order Sordariales.</title>
        <authorList>
            <person name="Hensen N."/>
            <person name="Bonometti L."/>
            <person name="Westerberg I."/>
            <person name="Brannstrom I.O."/>
            <person name="Guillou S."/>
            <person name="Cros-Aarteil S."/>
            <person name="Calhoun S."/>
            <person name="Haridas S."/>
            <person name="Kuo A."/>
            <person name="Mondo S."/>
            <person name="Pangilinan J."/>
            <person name="Riley R."/>
            <person name="LaButti K."/>
            <person name="Andreopoulos B."/>
            <person name="Lipzen A."/>
            <person name="Chen C."/>
            <person name="Yan M."/>
            <person name="Daum C."/>
            <person name="Ng V."/>
            <person name="Clum A."/>
            <person name="Steindorff A."/>
            <person name="Ohm R.A."/>
            <person name="Martin F."/>
            <person name="Silar P."/>
            <person name="Natvig D.O."/>
            <person name="Lalanne C."/>
            <person name="Gautier V."/>
            <person name="Ament-Velasquez S.L."/>
            <person name="Kruys A."/>
            <person name="Hutchinson M.I."/>
            <person name="Powell A.J."/>
            <person name="Barry K."/>
            <person name="Miller A.N."/>
            <person name="Grigoriev I.V."/>
            <person name="Debuchy R."/>
            <person name="Gladieux P."/>
            <person name="Hiltunen Thoren M."/>
            <person name="Johannesson H."/>
        </authorList>
    </citation>
    <scope>NUCLEOTIDE SEQUENCE</scope>
    <source>
        <strain evidence="2">CBS 333.67</strain>
    </source>
</reference>
<dbReference type="AlphaFoldDB" id="A0AAJ0GKK6"/>
<organism evidence="2 3">
    <name type="scientific">Chaetomium strumarium</name>
    <dbReference type="NCBI Taxonomy" id="1170767"/>
    <lineage>
        <taxon>Eukaryota</taxon>
        <taxon>Fungi</taxon>
        <taxon>Dikarya</taxon>
        <taxon>Ascomycota</taxon>
        <taxon>Pezizomycotina</taxon>
        <taxon>Sordariomycetes</taxon>
        <taxon>Sordariomycetidae</taxon>
        <taxon>Sordariales</taxon>
        <taxon>Chaetomiaceae</taxon>
        <taxon>Chaetomium</taxon>
    </lineage>
</organism>
<comment type="caution">
    <text evidence="2">The sequence shown here is derived from an EMBL/GenBank/DDBJ whole genome shotgun (WGS) entry which is preliminary data.</text>
</comment>
<evidence type="ECO:0000313" key="2">
    <source>
        <dbReference type="EMBL" id="KAK3301627.1"/>
    </source>
</evidence>
<feature type="region of interest" description="Disordered" evidence="1">
    <location>
        <begin position="385"/>
        <end position="425"/>
    </location>
</feature>
<keyword evidence="3" id="KW-1185">Reference proteome</keyword>
<feature type="compositionally biased region" description="Polar residues" evidence="1">
    <location>
        <begin position="415"/>
        <end position="425"/>
    </location>
</feature>
<proteinExistence type="predicted"/>
<dbReference type="GeneID" id="87882851"/>
<feature type="compositionally biased region" description="Pro residues" evidence="1">
    <location>
        <begin position="216"/>
        <end position="229"/>
    </location>
</feature>
<evidence type="ECO:0000313" key="3">
    <source>
        <dbReference type="Proteomes" id="UP001273166"/>
    </source>
</evidence>
<feature type="region of interest" description="Disordered" evidence="1">
    <location>
        <begin position="191"/>
        <end position="250"/>
    </location>
</feature>
<accession>A0AAJ0GKK6</accession>
<feature type="region of interest" description="Disordered" evidence="1">
    <location>
        <begin position="100"/>
        <end position="120"/>
    </location>
</feature>
<gene>
    <name evidence="2" type="ORF">B0T15DRAFT_318227</name>
</gene>
<feature type="compositionally biased region" description="Polar residues" evidence="1">
    <location>
        <begin position="195"/>
        <end position="206"/>
    </location>
</feature>
<evidence type="ECO:0000256" key="1">
    <source>
        <dbReference type="SAM" id="MobiDB-lite"/>
    </source>
</evidence>
<evidence type="ECO:0008006" key="4">
    <source>
        <dbReference type="Google" id="ProtNLM"/>
    </source>
</evidence>
<feature type="compositionally biased region" description="Polar residues" evidence="1">
    <location>
        <begin position="103"/>
        <end position="120"/>
    </location>
</feature>
<reference evidence="2" key="2">
    <citation type="submission" date="2023-06" db="EMBL/GenBank/DDBJ databases">
        <authorList>
            <consortium name="Lawrence Berkeley National Laboratory"/>
            <person name="Mondo S.J."/>
            <person name="Hensen N."/>
            <person name="Bonometti L."/>
            <person name="Westerberg I."/>
            <person name="Brannstrom I.O."/>
            <person name="Guillou S."/>
            <person name="Cros-Aarteil S."/>
            <person name="Calhoun S."/>
            <person name="Haridas S."/>
            <person name="Kuo A."/>
            <person name="Pangilinan J."/>
            <person name="Riley R."/>
            <person name="Labutti K."/>
            <person name="Andreopoulos B."/>
            <person name="Lipzen A."/>
            <person name="Chen C."/>
            <person name="Yanf M."/>
            <person name="Daum C."/>
            <person name="Ng V."/>
            <person name="Clum A."/>
            <person name="Steindorff A."/>
            <person name="Ohm R."/>
            <person name="Martin F."/>
            <person name="Silar P."/>
            <person name="Natvig D."/>
            <person name="Lalanne C."/>
            <person name="Gautier V."/>
            <person name="Ament-Velasquez S.L."/>
            <person name="Kruys A."/>
            <person name="Hutchinson M.I."/>
            <person name="Powell A.J."/>
            <person name="Barry K."/>
            <person name="Miller A.N."/>
            <person name="Grigoriev I.V."/>
            <person name="Debuchy R."/>
            <person name="Gladieux P."/>
            <person name="Thoren M.H."/>
            <person name="Johannesson H."/>
        </authorList>
    </citation>
    <scope>NUCLEOTIDE SEQUENCE</scope>
    <source>
        <strain evidence="2">CBS 333.67</strain>
    </source>
</reference>
<dbReference type="EMBL" id="JAUDZG010000008">
    <property type="protein sequence ID" value="KAK3301627.1"/>
    <property type="molecule type" value="Genomic_DNA"/>
</dbReference>
<dbReference type="RefSeq" id="XP_062717407.1">
    <property type="nucleotide sequence ID" value="XM_062864022.1"/>
</dbReference>
<name>A0AAJ0GKK6_9PEZI</name>
<feature type="region of interest" description="Disordered" evidence="1">
    <location>
        <begin position="35"/>
        <end position="60"/>
    </location>
</feature>
<dbReference type="Proteomes" id="UP001273166">
    <property type="component" value="Unassembled WGS sequence"/>
</dbReference>
<sequence>MLSVHWLHGLVHGHPAHQARHPILSDECRLPPGLEVPTYSFPDPQPTGQSRKREFRVREPSRAWSCKHRARVPATNSRNESIILPRQIGVPFMSGYSAAPQHNHLSAPQSTLAPTPNQHDTVGPASLSAIAGSYQPDSSVLGYLHLNGDEGAQQQGPQQQSVPINHHNLPQTAVQITASAIPSYNFPASAGPEANSVSMQQPQAAYSSMTQQSSAPPAPPVQPTLPAPPGNLGVPGSTTNPGSDPGGLAPPPELVYRTFDELLAAVQRFTDQQGYGVVKLRASNYREGKPTRYDLVDCPWRAKAVCEVQLNHQWRFSVQESRHNHEARVPAAPPGQENTPVAQSLRSMLNKIDRLSHDMMDNFNQLRGALSNVEKRLEALERERPPMLSGNGVPQMGAPSMPPANMGGSGIGNGALTNGGMQSLVDSRMGGVESGLSQMGSRGLEGLPMMVNDQ</sequence>
<protein>
    <recommendedName>
        <fullName evidence="4">FAR1 domain-containing protein</fullName>
    </recommendedName>
</protein>